<dbReference type="AlphaFoldDB" id="A0A0P1IKV3"/>
<dbReference type="OrthoDB" id="8091188at2"/>
<gene>
    <name evidence="1" type="ORF">TA5114_00018</name>
</gene>
<dbReference type="EMBL" id="CYUE01000001">
    <property type="protein sequence ID" value="CUK24243.1"/>
    <property type="molecule type" value="Genomic_DNA"/>
</dbReference>
<dbReference type="Proteomes" id="UP000051184">
    <property type="component" value="Unassembled WGS sequence"/>
</dbReference>
<keyword evidence="2" id="KW-1185">Reference proteome</keyword>
<evidence type="ECO:0000313" key="1">
    <source>
        <dbReference type="EMBL" id="CUK24243.1"/>
    </source>
</evidence>
<proteinExistence type="predicted"/>
<name>A0A0P1IKV3_9RHOB</name>
<sequence length="86" mass="9740">MNTFDQTVGAGAPLSQIDYATLPDQALLNAKQVRALCSMSPAVLDRRIAQDRFPSPCFHGRNRVWPWAKIRFWLELAAQQETPLEN</sequence>
<dbReference type="RefSeq" id="WP_058313274.1">
    <property type="nucleotide sequence ID" value="NZ_CYTO01000002.1"/>
</dbReference>
<organism evidence="1 2">
    <name type="scientific">Cognatishimia activa</name>
    <dbReference type="NCBI Taxonomy" id="1715691"/>
    <lineage>
        <taxon>Bacteria</taxon>
        <taxon>Pseudomonadati</taxon>
        <taxon>Pseudomonadota</taxon>
        <taxon>Alphaproteobacteria</taxon>
        <taxon>Rhodobacterales</taxon>
        <taxon>Paracoccaceae</taxon>
        <taxon>Cognatishimia</taxon>
    </lineage>
</organism>
<evidence type="ECO:0000313" key="2">
    <source>
        <dbReference type="Proteomes" id="UP000051184"/>
    </source>
</evidence>
<reference evidence="2" key="1">
    <citation type="submission" date="2015-09" db="EMBL/GenBank/DDBJ databases">
        <authorList>
            <person name="Rodrigo-Torres Lidia"/>
            <person name="Arahal R.David."/>
        </authorList>
    </citation>
    <scope>NUCLEOTIDE SEQUENCE [LARGE SCALE GENOMIC DNA]</scope>
    <source>
        <strain evidence="2">CECT 5114</strain>
    </source>
</reference>
<protein>
    <submittedName>
        <fullName evidence="1">Putative transcriptional regulator</fullName>
    </submittedName>
</protein>
<accession>A0A0P1IKV3</accession>
<dbReference type="STRING" id="1715691.TA5113_00050"/>